<keyword evidence="1" id="KW-1133">Transmembrane helix</keyword>
<evidence type="ECO:0000313" key="3">
    <source>
        <dbReference type="Proteomes" id="UP000230084"/>
    </source>
</evidence>
<organism evidence="2 3">
    <name type="scientific">Candidatus Uhrbacteria bacterium CG10_big_fil_rev_8_21_14_0_10_50_16</name>
    <dbReference type="NCBI Taxonomy" id="1975039"/>
    <lineage>
        <taxon>Bacteria</taxon>
        <taxon>Candidatus Uhriibacteriota</taxon>
    </lineage>
</organism>
<feature type="transmembrane region" description="Helical" evidence="1">
    <location>
        <begin position="73"/>
        <end position="100"/>
    </location>
</feature>
<keyword evidence="1" id="KW-0472">Membrane</keyword>
<protein>
    <submittedName>
        <fullName evidence="2">Uncharacterized protein</fullName>
    </submittedName>
</protein>
<reference evidence="2 3" key="1">
    <citation type="submission" date="2017-09" db="EMBL/GenBank/DDBJ databases">
        <title>Depth-based differentiation of microbial function through sediment-hosted aquifers and enrichment of novel symbionts in the deep terrestrial subsurface.</title>
        <authorList>
            <person name="Probst A.J."/>
            <person name="Ladd B."/>
            <person name="Jarett J.K."/>
            <person name="Geller-Mcgrath D.E."/>
            <person name="Sieber C.M."/>
            <person name="Emerson J.B."/>
            <person name="Anantharaman K."/>
            <person name="Thomas B.C."/>
            <person name="Malmstrom R."/>
            <person name="Stieglmeier M."/>
            <person name="Klingl A."/>
            <person name="Woyke T."/>
            <person name="Ryan C.M."/>
            <person name="Banfield J.F."/>
        </authorList>
    </citation>
    <scope>NUCLEOTIDE SEQUENCE [LARGE SCALE GENOMIC DNA]</scope>
    <source>
        <strain evidence="2">CG10_big_fil_rev_8_21_14_0_10_50_16</strain>
    </source>
</reference>
<evidence type="ECO:0000256" key="1">
    <source>
        <dbReference type="SAM" id="Phobius"/>
    </source>
</evidence>
<feature type="transmembrane region" description="Helical" evidence="1">
    <location>
        <begin position="112"/>
        <end position="134"/>
    </location>
</feature>
<comment type="caution">
    <text evidence="2">The sequence shown here is derived from an EMBL/GenBank/DDBJ whole genome shotgun (WGS) entry which is preliminary data.</text>
</comment>
<dbReference type="Proteomes" id="UP000230084">
    <property type="component" value="Unassembled WGS sequence"/>
</dbReference>
<keyword evidence="1" id="KW-0812">Transmembrane</keyword>
<proteinExistence type="predicted"/>
<evidence type="ECO:0000313" key="2">
    <source>
        <dbReference type="EMBL" id="PIR47458.1"/>
    </source>
</evidence>
<sequence>MTNVRFALRNLLTSFAIAALLFGGTMAVSMLTPVLVDSAHAASTLTADDLLSDDFTGATGLGQANLKSTIGNIINVLLGFLGIVAVIIILYGGAIWMTAGGTEAKVQKAQQIIVAGAIGLAIILSAYAITNFVITEFISATANSITE</sequence>
<dbReference type="AlphaFoldDB" id="A0A2H0RLT2"/>
<gene>
    <name evidence="2" type="ORF">COV06_03300</name>
</gene>
<name>A0A2H0RLT2_9BACT</name>
<accession>A0A2H0RLT2</accession>
<dbReference type="EMBL" id="PCYM01000006">
    <property type="protein sequence ID" value="PIR47458.1"/>
    <property type="molecule type" value="Genomic_DNA"/>
</dbReference>